<keyword evidence="4" id="KW-1185">Reference proteome</keyword>
<reference evidence="3 4" key="1">
    <citation type="submission" date="2018-05" db="EMBL/GenBank/DDBJ databases">
        <title>Complete genome sequence of Megasphaera sp. AJH120T, isolated from the ceca of a chicken.</title>
        <authorList>
            <person name="Maki J."/>
            <person name="Looft T."/>
        </authorList>
    </citation>
    <scope>NUCLEOTIDE SEQUENCE [LARGE SCALE GENOMIC DNA]</scope>
    <source>
        <strain evidence="3 4">AJH120</strain>
    </source>
</reference>
<evidence type="ECO:0000313" key="4">
    <source>
        <dbReference type="Proteomes" id="UP000254337"/>
    </source>
</evidence>
<dbReference type="GO" id="GO:0005829">
    <property type="term" value="C:cytosol"/>
    <property type="evidence" value="ECO:0007669"/>
    <property type="project" value="TreeGrafter"/>
</dbReference>
<dbReference type="CDD" id="cd03789">
    <property type="entry name" value="GT9_LPS_heptosyltransferase"/>
    <property type="match status" value="1"/>
</dbReference>
<dbReference type="GO" id="GO:0009244">
    <property type="term" value="P:lipopolysaccharide core region biosynthetic process"/>
    <property type="evidence" value="ECO:0007669"/>
    <property type="project" value="TreeGrafter"/>
</dbReference>
<proteinExistence type="predicted"/>
<accession>A0A346AXC2</accession>
<dbReference type="Pfam" id="PF01075">
    <property type="entry name" value="Glyco_transf_9"/>
    <property type="match status" value="1"/>
</dbReference>
<dbReference type="SUPFAM" id="SSF53756">
    <property type="entry name" value="UDP-Glycosyltransferase/glycogen phosphorylase"/>
    <property type="match status" value="1"/>
</dbReference>
<gene>
    <name evidence="3" type="ORF">DKB62_02430</name>
</gene>
<dbReference type="AlphaFoldDB" id="A0A346AXC2"/>
<dbReference type="PANTHER" id="PTHR30160">
    <property type="entry name" value="TETRAACYLDISACCHARIDE 4'-KINASE-RELATED"/>
    <property type="match status" value="1"/>
</dbReference>
<keyword evidence="1" id="KW-0328">Glycosyltransferase</keyword>
<dbReference type="GO" id="GO:0008713">
    <property type="term" value="F:ADP-heptose-lipopolysaccharide heptosyltransferase activity"/>
    <property type="evidence" value="ECO:0007669"/>
    <property type="project" value="TreeGrafter"/>
</dbReference>
<dbReference type="OrthoDB" id="9768048at2"/>
<dbReference type="InterPro" id="IPR002201">
    <property type="entry name" value="Glyco_trans_9"/>
</dbReference>
<evidence type="ECO:0000256" key="1">
    <source>
        <dbReference type="ARBA" id="ARBA00022676"/>
    </source>
</evidence>
<name>A0A346AXC2_9FIRM</name>
<dbReference type="Gene3D" id="3.40.50.2000">
    <property type="entry name" value="Glycogen Phosphorylase B"/>
    <property type="match status" value="2"/>
</dbReference>
<organism evidence="3 4">
    <name type="scientific">Megasphaera stantonii</name>
    <dbReference type="NCBI Taxonomy" id="2144175"/>
    <lineage>
        <taxon>Bacteria</taxon>
        <taxon>Bacillati</taxon>
        <taxon>Bacillota</taxon>
        <taxon>Negativicutes</taxon>
        <taxon>Veillonellales</taxon>
        <taxon>Veillonellaceae</taxon>
        <taxon>Megasphaera</taxon>
    </lineage>
</organism>
<protein>
    <submittedName>
        <fullName evidence="3">Glycosyltransferase family 9 protein</fullName>
    </submittedName>
</protein>
<sequence length="348" mass="39144">MINLRHKRIIVTFLMHLGDLVLITPFLQVLRRHAHGSDITLVVDEKVADVVRYNPNVDHIVTVDKKGKDNSVGALWRIGRELHKNHYDILINLHPNERTSFLAAAIQAKQFVGMSHFLIRPFMDTYTRLDRLHFHAADMYLNVLVQLGIDDYRNDGLQLVTCPAWDKTADDFYASQGVGPNDKLVGFNIGSAVPQKRWPPDRFAAVADYFADKGYTCVFFGGTMDEEMVGEAVSLMRHKPVVGTGKFSIGELAAAIRRCSLFITNDSGPMHIAVSQRVPLVALYGPSNPKFYGPYTDRAIVLESTTHYEVGKSMKKIIKEGKYKGISVIPLSQVIQAGEELLERYKEE</sequence>
<dbReference type="EMBL" id="CP029462">
    <property type="protein sequence ID" value="AXL20515.1"/>
    <property type="molecule type" value="Genomic_DNA"/>
</dbReference>
<dbReference type="InterPro" id="IPR051199">
    <property type="entry name" value="LPS_LOS_Heptosyltrfase"/>
</dbReference>
<dbReference type="RefSeq" id="WP_107195670.1">
    <property type="nucleotide sequence ID" value="NZ_CP029462.1"/>
</dbReference>
<dbReference type="Proteomes" id="UP000254337">
    <property type="component" value="Chromosome"/>
</dbReference>
<evidence type="ECO:0000256" key="2">
    <source>
        <dbReference type="ARBA" id="ARBA00022679"/>
    </source>
</evidence>
<dbReference type="KEGG" id="meg:DKB62_02430"/>
<keyword evidence="2 3" id="KW-0808">Transferase</keyword>
<evidence type="ECO:0000313" key="3">
    <source>
        <dbReference type="EMBL" id="AXL20515.1"/>
    </source>
</evidence>